<sequence>MPKCLINGIELYYEIHGSGEPVLLIEGLGYATWQWFRQVDALAKSYRIVIFDNRGVGESEKPDEPYSIDLMADDAAALLTQLGFAKAHVLGTSMGGFIAQKLALRHQEQVCSLVLACTSFGGPRSLPITAEALDSMQKIAGLTPAEVIRQGFRAAFSSGFMAREPGLVERLVDRRLNKPTPRFAWERQFAAGAGFAAESDLGQIRVPTLVLAGSEDIVIPPQNSALLAERIPGARLLIFPEAGHLFFIEQAEEFNRQVLGFWRESGCSKG</sequence>
<gene>
    <name evidence="2" type="ORF">DEACI_0035</name>
    <name evidence="3" type="ORF">DEACI_1232</name>
</gene>
<keyword evidence="4" id="KW-1185">Reference proteome</keyword>
<dbReference type="Pfam" id="PF00561">
    <property type="entry name" value="Abhydrolase_1"/>
    <property type="match status" value="1"/>
</dbReference>
<evidence type="ECO:0000313" key="2">
    <source>
        <dbReference type="EMBL" id="CAA7599413.1"/>
    </source>
</evidence>
<organism evidence="2">
    <name type="scientific">Acididesulfobacillus acetoxydans</name>
    <dbReference type="NCBI Taxonomy" id="1561005"/>
    <lineage>
        <taxon>Bacteria</taxon>
        <taxon>Bacillati</taxon>
        <taxon>Bacillota</taxon>
        <taxon>Clostridia</taxon>
        <taxon>Eubacteriales</taxon>
        <taxon>Peptococcaceae</taxon>
        <taxon>Acididesulfobacillus</taxon>
    </lineage>
</organism>
<dbReference type="KEGG" id="aacx:DEACI_0035"/>
<evidence type="ECO:0000313" key="4">
    <source>
        <dbReference type="Proteomes" id="UP001071230"/>
    </source>
</evidence>
<dbReference type="InterPro" id="IPR000073">
    <property type="entry name" value="AB_hydrolase_1"/>
</dbReference>
<dbReference type="AlphaFoldDB" id="A0A8S0VVF9"/>
<dbReference type="Gene3D" id="3.40.50.1820">
    <property type="entry name" value="alpha/beta hydrolase"/>
    <property type="match status" value="1"/>
</dbReference>
<proteinExistence type="predicted"/>
<reference evidence="2" key="2">
    <citation type="submission" date="2020-01" db="EMBL/GenBank/DDBJ databases">
        <authorList>
            <person name="Hornung B."/>
        </authorList>
    </citation>
    <scope>NUCLEOTIDE SEQUENCE</scope>
    <source>
        <strain evidence="2">PacBioINE</strain>
    </source>
</reference>
<name>A0A8S0VVF9_9FIRM</name>
<dbReference type="Proteomes" id="UP000836597">
    <property type="component" value="Chromosome"/>
</dbReference>
<dbReference type="PRINTS" id="PR00111">
    <property type="entry name" value="ABHYDROLASE"/>
</dbReference>
<protein>
    <submittedName>
        <fullName evidence="2 3">Alpha/beta hydrolase fold</fullName>
    </submittedName>
</protein>
<dbReference type="PANTHER" id="PTHR43433">
    <property type="entry name" value="HYDROLASE, ALPHA/BETA FOLD FAMILY PROTEIN"/>
    <property type="match status" value="1"/>
</dbReference>
<dbReference type="Proteomes" id="UP001071230">
    <property type="component" value="Unassembled WGS sequence"/>
</dbReference>
<evidence type="ECO:0000259" key="1">
    <source>
        <dbReference type="Pfam" id="PF00561"/>
    </source>
</evidence>
<dbReference type="PANTHER" id="PTHR43433:SF5">
    <property type="entry name" value="AB HYDROLASE-1 DOMAIN-CONTAINING PROTEIN"/>
    <property type="match status" value="1"/>
</dbReference>
<accession>A0A8S0VVF9</accession>
<evidence type="ECO:0000313" key="3">
    <source>
        <dbReference type="EMBL" id="CEJ06781.1"/>
    </source>
</evidence>
<dbReference type="InterPro" id="IPR029058">
    <property type="entry name" value="AB_hydrolase_fold"/>
</dbReference>
<dbReference type="SUPFAM" id="SSF53474">
    <property type="entry name" value="alpha/beta-Hydrolases"/>
    <property type="match status" value="1"/>
</dbReference>
<dbReference type="RefSeq" id="WP_240983228.1">
    <property type="nucleotide sequence ID" value="NZ_CDGJ01000033.1"/>
</dbReference>
<reference evidence="3" key="1">
    <citation type="submission" date="2014-11" db="EMBL/GenBank/DDBJ databases">
        <authorList>
            <person name="Hornung B.V."/>
        </authorList>
    </citation>
    <scope>NUCLEOTIDE SEQUENCE</scope>
    <source>
        <strain evidence="3">INE</strain>
    </source>
</reference>
<dbReference type="InterPro" id="IPR050471">
    <property type="entry name" value="AB_hydrolase"/>
</dbReference>
<dbReference type="EMBL" id="CDGJ01000033">
    <property type="protein sequence ID" value="CEJ06781.1"/>
    <property type="molecule type" value="Genomic_DNA"/>
</dbReference>
<dbReference type="EMBL" id="LR746496">
    <property type="protein sequence ID" value="CAA7599413.1"/>
    <property type="molecule type" value="Genomic_DNA"/>
</dbReference>
<feature type="domain" description="AB hydrolase-1" evidence="1">
    <location>
        <begin position="21"/>
        <end position="249"/>
    </location>
</feature>
<keyword evidence="2" id="KW-0378">Hydrolase</keyword>
<dbReference type="GO" id="GO:0016787">
    <property type="term" value="F:hydrolase activity"/>
    <property type="evidence" value="ECO:0007669"/>
    <property type="project" value="UniProtKB-KW"/>
</dbReference>